<sequence length="135" mass="15460">MTEVLSNDDRVSPRFSIALHIRKLKSACPTGACCTFWTWRMLRTFSSPAPTSIPLPSPQVMAPVANSDRSPLLLFMGGGMGAGKSTVVKDILKDFSLEKLFKTWEKKIYTHNKWQIQEYLIRFHIYQKSIKKPRN</sequence>
<dbReference type="AlphaFoldDB" id="A0ABD1LVU1"/>
<name>A0ABD1LVU1_9FABA</name>
<accession>A0ABD1LVU1</accession>
<dbReference type="Proteomes" id="UP001603857">
    <property type="component" value="Unassembled WGS sequence"/>
</dbReference>
<protein>
    <recommendedName>
        <fullName evidence="3">Zeta toxin domain-containing protein</fullName>
    </recommendedName>
</protein>
<dbReference type="EMBL" id="JBGMDY010000007">
    <property type="protein sequence ID" value="KAL2327638.1"/>
    <property type="molecule type" value="Genomic_DNA"/>
</dbReference>
<dbReference type="InterPro" id="IPR027417">
    <property type="entry name" value="P-loop_NTPase"/>
</dbReference>
<organism evidence="1 2">
    <name type="scientific">Flemingia macrophylla</name>
    <dbReference type="NCBI Taxonomy" id="520843"/>
    <lineage>
        <taxon>Eukaryota</taxon>
        <taxon>Viridiplantae</taxon>
        <taxon>Streptophyta</taxon>
        <taxon>Embryophyta</taxon>
        <taxon>Tracheophyta</taxon>
        <taxon>Spermatophyta</taxon>
        <taxon>Magnoliopsida</taxon>
        <taxon>eudicotyledons</taxon>
        <taxon>Gunneridae</taxon>
        <taxon>Pentapetalae</taxon>
        <taxon>rosids</taxon>
        <taxon>fabids</taxon>
        <taxon>Fabales</taxon>
        <taxon>Fabaceae</taxon>
        <taxon>Papilionoideae</taxon>
        <taxon>50 kb inversion clade</taxon>
        <taxon>NPAAA clade</taxon>
        <taxon>indigoferoid/millettioid clade</taxon>
        <taxon>Phaseoleae</taxon>
        <taxon>Flemingia</taxon>
    </lineage>
</organism>
<gene>
    <name evidence="1" type="ORF">Fmac_021065</name>
</gene>
<dbReference type="PANTHER" id="PTHR31153">
    <property type="entry name" value="CALMODULIN CALCIUM-DEPENDENT NAD KINASE"/>
    <property type="match status" value="1"/>
</dbReference>
<comment type="caution">
    <text evidence="1">The sequence shown here is derived from an EMBL/GenBank/DDBJ whole genome shotgun (WGS) entry which is preliminary data.</text>
</comment>
<dbReference type="PANTHER" id="PTHR31153:SF13">
    <property type="entry name" value="P-LOOP CONTAINING NUCLEOSIDE TRIPHOSPHATE HYDROLASES SUPERFAMILY PROTEIN"/>
    <property type="match status" value="1"/>
</dbReference>
<keyword evidence="2" id="KW-1185">Reference proteome</keyword>
<evidence type="ECO:0000313" key="2">
    <source>
        <dbReference type="Proteomes" id="UP001603857"/>
    </source>
</evidence>
<dbReference type="Gene3D" id="3.40.50.300">
    <property type="entry name" value="P-loop containing nucleotide triphosphate hydrolases"/>
    <property type="match status" value="1"/>
</dbReference>
<reference evidence="1 2" key="1">
    <citation type="submission" date="2024-08" db="EMBL/GenBank/DDBJ databases">
        <title>Insights into the chromosomal genome structure of Flemingia macrophylla.</title>
        <authorList>
            <person name="Ding Y."/>
            <person name="Zhao Y."/>
            <person name="Bi W."/>
            <person name="Wu M."/>
            <person name="Zhao G."/>
            <person name="Gong Y."/>
            <person name="Li W."/>
            <person name="Zhang P."/>
        </authorList>
    </citation>
    <scope>NUCLEOTIDE SEQUENCE [LARGE SCALE GENOMIC DNA]</scope>
    <source>
        <strain evidence="1">DYQJB</strain>
        <tissue evidence="1">Leaf</tissue>
    </source>
</reference>
<evidence type="ECO:0000313" key="1">
    <source>
        <dbReference type="EMBL" id="KAL2327638.1"/>
    </source>
</evidence>
<evidence type="ECO:0008006" key="3">
    <source>
        <dbReference type="Google" id="ProtNLM"/>
    </source>
</evidence>
<dbReference type="InterPro" id="IPR044802">
    <property type="entry name" value="NADKc-like"/>
</dbReference>
<proteinExistence type="predicted"/>